<evidence type="ECO:0000259" key="2">
    <source>
        <dbReference type="SMART" id="SM00587"/>
    </source>
</evidence>
<keyword evidence="1" id="KW-0812">Transmembrane</keyword>
<proteinExistence type="predicted"/>
<dbReference type="InterPro" id="IPR015897">
    <property type="entry name" value="CHK_kinase-like"/>
</dbReference>
<keyword evidence="1" id="KW-1133">Transmembrane helix</keyword>
<protein>
    <submittedName>
        <fullName evidence="3">CHK domain-containing protein</fullName>
    </submittedName>
</protein>
<reference evidence="4" key="1">
    <citation type="submission" date="2010-08" db="EMBL/GenBank/DDBJ databases">
        <authorList>
            <consortium name="Caenorhabditis japonica Sequencing Consortium"/>
            <person name="Wilson R.K."/>
        </authorList>
    </citation>
    <scope>NUCLEOTIDE SEQUENCE [LARGE SCALE GENOMIC DNA]</scope>
    <source>
        <strain evidence="4">DF5081</strain>
    </source>
</reference>
<evidence type="ECO:0000256" key="1">
    <source>
        <dbReference type="SAM" id="Phobius"/>
    </source>
</evidence>
<reference evidence="3" key="2">
    <citation type="submission" date="2022-06" db="UniProtKB">
        <authorList>
            <consortium name="EnsemblMetazoa"/>
        </authorList>
    </citation>
    <scope>IDENTIFICATION</scope>
    <source>
        <strain evidence="3">DF5081</strain>
    </source>
</reference>
<dbReference type="SMART" id="SM00587">
    <property type="entry name" value="CHK"/>
    <property type="match status" value="1"/>
</dbReference>
<dbReference type="InterPro" id="IPR011009">
    <property type="entry name" value="Kinase-like_dom_sf"/>
</dbReference>
<keyword evidence="1" id="KW-0472">Membrane</keyword>
<dbReference type="InterPro" id="IPR052961">
    <property type="entry name" value="Oxido-Kinase-like_Enzymes"/>
</dbReference>
<dbReference type="Proteomes" id="UP000005237">
    <property type="component" value="Unassembled WGS sequence"/>
</dbReference>
<evidence type="ECO:0000313" key="3">
    <source>
        <dbReference type="EnsemblMetazoa" id="CJA18052.1"/>
    </source>
</evidence>
<dbReference type="AlphaFoldDB" id="A0A8R1I4K0"/>
<organism evidence="3 4">
    <name type="scientific">Caenorhabditis japonica</name>
    <dbReference type="NCBI Taxonomy" id="281687"/>
    <lineage>
        <taxon>Eukaryota</taxon>
        <taxon>Metazoa</taxon>
        <taxon>Ecdysozoa</taxon>
        <taxon>Nematoda</taxon>
        <taxon>Chromadorea</taxon>
        <taxon>Rhabditida</taxon>
        <taxon>Rhabditina</taxon>
        <taxon>Rhabditomorpha</taxon>
        <taxon>Rhabditoidea</taxon>
        <taxon>Rhabditidae</taxon>
        <taxon>Peloderinae</taxon>
        <taxon>Caenorhabditis</taxon>
    </lineage>
</organism>
<dbReference type="SUPFAM" id="SSF56112">
    <property type="entry name" value="Protein kinase-like (PK-like)"/>
    <property type="match status" value="1"/>
</dbReference>
<dbReference type="Gene3D" id="3.90.1200.10">
    <property type="match status" value="1"/>
</dbReference>
<feature type="domain" description="CHK kinase-like" evidence="2">
    <location>
        <begin position="134"/>
        <end position="321"/>
    </location>
</feature>
<dbReference type="OMA" id="RIFLYAC"/>
<dbReference type="InterPro" id="IPR012877">
    <property type="entry name" value="Dhs-27"/>
</dbReference>
<dbReference type="PANTHER" id="PTHR23020:SF11">
    <property type="entry name" value="CHK KINASE-LIKE DOMAIN-CONTAINING PROTEIN"/>
    <property type="match status" value="1"/>
</dbReference>
<dbReference type="EnsemblMetazoa" id="CJA18052.1">
    <property type="protein sequence ID" value="CJA18052.1"/>
    <property type="gene ID" value="WBGene00137256"/>
</dbReference>
<keyword evidence="4" id="KW-1185">Reference proteome</keyword>
<sequence length="395" mass="45402">MKSKLKQLRRLVKNSFLEIPNFYAKVDVEFEKMENAKSFWSEVYVAHLKVKEGHECEEIGAIPESVFIKIPRISENVHRCEEGNEVDELNKLLVYFSKKENLFYKHFPFETIPNFPIPRVYYTEDIKGEATGGLVAENLAAEMYAEEHLPGLSEQQVLRLMEALGGLHAHLLKLENKEYIKSFEEGAHGTETYSPDMQKSMFEETLTLESLSPAHFGDGRVQKIAWAFDYENKNRAMQDCVSAIPGIVVHADLNVTNILWKNNSFSSEIGAIIDYQMVIIGSVAHDIIRVLSLGLTRNVRQEKTEEYLRHYYRTFEGFFDKGHAPFTMEELHRQYALIFPFASNFTLFGIALYIKMYHDGTLGAADKKEQNVQELVDRALGIVEDIEAFKKISYS</sequence>
<evidence type="ECO:0000313" key="4">
    <source>
        <dbReference type="Proteomes" id="UP000005237"/>
    </source>
</evidence>
<dbReference type="Pfam" id="PF07914">
    <property type="entry name" value="DUF1679"/>
    <property type="match status" value="1"/>
</dbReference>
<accession>A0A8R1I4K0</accession>
<dbReference type="PANTHER" id="PTHR23020">
    <property type="entry name" value="UNCHARACTERIZED NUCLEAR HORMONE RECEPTOR-RELATED"/>
    <property type="match status" value="1"/>
</dbReference>
<name>A0A8R1I4K0_CAEJA</name>
<feature type="transmembrane region" description="Helical" evidence="1">
    <location>
        <begin position="335"/>
        <end position="354"/>
    </location>
</feature>